<keyword evidence="2" id="KW-1185">Reference proteome</keyword>
<gene>
    <name evidence="1" type="ORF">CERZMDRAFT_34418</name>
</gene>
<proteinExistence type="predicted"/>
<evidence type="ECO:0000313" key="2">
    <source>
        <dbReference type="Proteomes" id="UP000799539"/>
    </source>
</evidence>
<protein>
    <submittedName>
        <fullName evidence="1">Uncharacterized protein</fullName>
    </submittedName>
</protein>
<feature type="non-terminal residue" evidence="1">
    <location>
        <position position="1"/>
    </location>
</feature>
<evidence type="ECO:0000313" key="1">
    <source>
        <dbReference type="EMBL" id="KAF2216114.1"/>
    </source>
</evidence>
<accession>A0A6A6FS59</accession>
<dbReference type="EMBL" id="ML992665">
    <property type="protein sequence ID" value="KAF2216114.1"/>
    <property type="molecule type" value="Genomic_DNA"/>
</dbReference>
<reference evidence="1" key="1">
    <citation type="journal article" date="2020" name="Stud. Mycol.">
        <title>101 Dothideomycetes genomes: a test case for predicting lifestyles and emergence of pathogens.</title>
        <authorList>
            <person name="Haridas S."/>
            <person name="Albert R."/>
            <person name="Binder M."/>
            <person name="Bloem J."/>
            <person name="Labutti K."/>
            <person name="Salamov A."/>
            <person name="Andreopoulos B."/>
            <person name="Baker S."/>
            <person name="Barry K."/>
            <person name="Bills G."/>
            <person name="Bluhm B."/>
            <person name="Cannon C."/>
            <person name="Castanera R."/>
            <person name="Culley D."/>
            <person name="Daum C."/>
            <person name="Ezra D."/>
            <person name="Gonzalez J."/>
            <person name="Henrissat B."/>
            <person name="Kuo A."/>
            <person name="Liang C."/>
            <person name="Lipzen A."/>
            <person name="Lutzoni F."/>
            <person name="Magnuson J."/>
            <person name="Mondo S."/>
            <person name="Nolan M."/>
            <person name="Ohm R."/>
            <person name="Pangilinan J."/>
            <person name="Park H.-J."/>
            <person name="Ramirez L."/>
            <person name="Alfaro M."/>
            <person name="Sun H."/>
            <person name="Tritt A."/>
            <person name="Yoshinaga Y."/>
            <person name="Zwiers L.-H."/>
            <person name="Turgeon B."/>
            <person name="Goodwin S."/>
            <person name="Spatafora J."/>
            <person name="Crous P."/>
            <person name="Grigoriev I."/>
        </authorList>
    </citation>
    <scope>NUCLEOTIDE SEQUENCE</scope>
    <source>
        <strain evidence="1">SCOH1-5</strain>
    </source>
</reference>
<dbReference type="Proteomes" id="UP000799539">
    <property type="component" value="Unassembled WGS sequence"/>
</dbReference>
<dbReference type="OrthoDB" id="5426484at2759"/>
<name>A0A6A6FS59_9PEZI</name>
<sequence>VEFDLAKTELLYFLKCKGAENSITLPSGDIVKPATKAFDTYLSFKEHIAIRAARIEAAFYRMLRLANIENGLIARSLR</sequence>
<organism evidence="1 2">
    <name type="scientific">Cercospora zeae-maydis SCOH1-5</name>
    <dbReference type="NCBI Taxonomy" id="717836"/>
    <lineage>
        <taxon>Eukaryota</taxon>
        <taxon>Fungi</taxon>
        <taxon>Dikarya</taxon>
        <taxon>Ascomycota</taxon>
        <taxon>Pezizomycotina</taxon>
        <taxon>Dothideomycetes</taxon>
        <taxon>Dothideomycetidae</taxon>
        <taxon>Mycosphaerellales</taxon>
        <taxon>Mycosphaerellaceae</taxon>
        <taxon>Cercospora</taxon>
    </lineage>
</organism>
<dbReference type="AlphaFoldDB" id="A0A6A6FS59"/>